<dbReference type="InterPro" id="IPR027417">
    <property type="entry name" value="P-loop_NTPase"/>
</dbReference>
<evidence type="ECO:0000313" key="1">
    <source>
        <dbReference type="EMBL" id="KIJ10722.1"/>
    </source>
</evidence>
<dbReference type="Gene3D" id="3.40.50.300">
    <property type="entry name" value="P-loop containing nucleotide triphosphate hydrolases"/>
    <property type="match status" value="1"/>
</dbReference>
<dbReference type="Proteomes" id="UP000053647">
    <property type="component" value="Unassembled WGS sequence"/>
</dbReference>
<keyword evidence="2" id="KW-1185">Reference proteome</keyword>
<name>A0A0C9TSE3_PAXIN</name>
<reference evidence="2" key="2">
    <citation type="submission" date="2015-01" db="EMBL/GenBank/DDBJ databases">
        <title>Evolutionary Origins and Diversification of the Mycorrhizal Mutualists.</title>
        <authorList>
            <consortium name="DOE Joint Genome Institute"/>
            <consortium name="Mycorrhizal Genomics Consortium"/>
            <person name="Kohler A."/>
            <person name="Kuo A."/>
            <person name="Nagy L.G."/>
            <person name="Floudas D."/>
            <person name="Copeland A."/>
            <person name="Barry K.W."/>
            <person name="Cichocki N."/>
            <person name="Veneault-Fourrey C."/>
            <person name="LaButti K."/>
            <person name="Lindquist E.A."/>
            <person name="Lipzen A."/>
            <person name="Lundell T."/>
            <person name="Morin E."/>
            <person name="Murat C."/>
            <person name="Riley R."/>
            <person name="Ohm R."/>
            <person name="Sun H."/>
            <person name="Tunlid A."/>
            <person name="Henrissat B."/>
            <person name="Grigoriev I.V."/>
            <person name="Hibbett D.S."/>
            <person name="Martin F."/>
        </authorList>
    </citation>
    <scope>NUCLEOTIDE SEQUENCE [LARGE SCALE GENOMIC DNA]</scope>
    <source>
        <strain evidence="2">ATCC 200175</strain>
    </source>
</reference>
<dbReference type="AlphaFoldDB" id="A0A0C9TSE3"/>
<organism evidence="1 2">
    <name type="scientific">Paxillus involutus ATCC 200175</name>
    <dbReference type="NCBI Taxonomy" id="664439"/>
    <lineage>
        <taxon>Eukaryota</taxon>
        <taxon>Fungi</taxon>
        <taxon>Dikarya</taxon>
        <taxon>Basidiomycota</taxon>
        <taxon>Agaricomycotina</taxon>
        <taxon>Agaricomycetes</taxon>
        <taxon>Agaricomycetidae</taxon>
        <taxon>Boletales</taxon>
        <taxon>Paxilineae</taxon>
        <taxon>Paxillaceae</taxon>
        <taxon>Paxillus</taxon>
    </lineage>
</organism>
<dbReference type="EMBL" id="KN819398">
    <property type="protein sequence ID" value="KIJ10722.1"/>
    <property type="molecule type" value="Genomic_DNA"/>
</dbReference>
<evidence type="ECO:0000313" key="2">
    <source>
        <dbReference type="Proteomes" id="UP000053647"/>
    </source>
</evidence>
<sequence>TMVLLSPEQLKSTRFSDDVIQDKFNQRIVLMAVDEAHLLNSWGKALRPAYMQIGYLRARLVMYPAVLATTATLEKGGPTTSVYETLGMEKGKFHFI</sequence>
<evidence type="ECO:0008006" key="3">
    <source>
        <dbReference type="Google" id="ProtNLM"/>
    </source>
</evidence>
<feature type="non-terminal residue" evidence="1">
    <location>
        <position position="1"/>
    </location>
</feature>
<reference evidence="1 2" key="1">
    <citation type="submission" date="2014-06" db="EMBL/GenBank/DDBJ databases">
        <authorList>
            <consortium name="DOE Joint Genome Institute"/>
            <person name="Kuo A."/>
            <person name="Kohler A."/>
            <person name="Nagy L.G."/>
            <person name="Floudas D."/>
            <person name="Copeland A."/>
            <person name="Barry K.W."/>
            <person name="Cichocki N."/>
            <person name="Veneault-Fourrey C."/>
            <person name="LaButti K."/>
            <person name="Lindquist E.A."/>
            <person name="Lipzen A."/>
            <person name="Lundell T."/>
            <person name="Morin E."/>
            <person name="Murat C."/>
            <person name="Sun H."/>
            <person name="Tunlid A."/>
            <person name="Henrissat B."/>
            <person name="Grigoriev I.V."/>
            <person name="Hibbett D.S."/>
            <person name="Martin F."/>
            <person name="Nordberg H.P."/>
            <person name="Cantor M.N."/>
            <person name="Hua S.X."/>
        </authorList>
    </citation>
    <scope>NUCLEOTIDE SEQUENCE [LARGE SCALE GENOMIC DNA]</scope>
    <source>
        <strain evidence="1 2">ATCC 200175</strain>
    </source>
</reference>
<accession>A0A0C9TSE3</accession>
<gene>
    <name evidence="1" type="ORF">PAXINDRAFT_85604</name>
</gene>
<dbReference type="OrthoDB" id="2687513at2759"/>
<dbReference type="SUPFAM" id="SSF52540">
    <property type="entry name" value="P-loop containing nucleoside triphosphate hydrolases"/>
    <property type="match status" value="1"/>
</dbReference>
<dbReference type="HOGENOM" id="CLU_126713_2_1_1"/>
<protein>
    <recommendedName>
        <fullName evidence="3">Helicase ATP-binding domain-containing protein</fullName>
    </recommendedName>
</protein>
<proteinExistence type="predicted"/>